<dbReference type="AlphaFoldDB" id="A0A9Q3YNL7"/>
<comment type="caution">
    <text evidence="2">The sequence shown here is derived from an EMBL/GenBank/DDBJ whole genome shotgun (WGS) entry which is preliminary data.</text>
</comment>
<sequence>MHLLRFPGAALAAGAACVFTLLSGCGGSSSSGGGEPAPGVDLSGLDLNTAEYCDLTVTDRCLYPFPNDFFTRADSTTPTGRRVNFQPQAMPVAQPVSIAANPYAPTGVETTEATPIDPTEWNRNDGFSPGAMIQTRVADVDLAASGAVGIGDLSEGGNPDAPILVLDAETGERQLIWAELDANATSDEGRALIIRPAKNLIEGRTYLVVLRNLVDSQGRAIAATPLFRAYRDGLDTGRPVLEARRSTMNTLFTTLESHGIERDGLVQAWSFTVASQKNLTERLLHIRDQAFASLGGGAPSFTVDEVGESIQGSPRSGLSRGISGTFQVPNFLNQAGGVPGSRFHYDDNTDPDALPSRFNGDDTVTARFRCQVPDTAVADFDDPNSPVTPARAALYGHGLFGEGPGGEFRSGNVRAMQTEHNILFCATDWIGMAQEDFLAGVIHRLLADLSQLPNQLDRSQQGLLNAMFLAELLRHPDGFAAHPAFHHGPDDTLIYDPSEVFYDGNSQGGILGGALVATAPNIQRGVLGVPGSNYSLLLRRYGPFAERFGVILYQAYPNELDRSLTLGLMQMLWDRAENNGYLSHLAGRYLPGTPTGKRVLLHPALGDHLVTEWSAEIMARTIGAAMHEPTARLGEHPDANPYVGIDRIEQYPYHGHALMVWDSGDHDPLSGHGTPFAPLTNTGPVAGEDPHESPRNTVSARLQKSEFLKSFGAVVDVCGNAPCYSDDYTGLSRD</sequence>
<reference evidence="2" key="1">
    <citation type="submission" date="2021-10" db="EMBL/GenBank/DDBJ databases">
        <title>The diversity and Nitrogen Metabolism of Culturable Nitrate-Utilizing Bacteria Within the Oxygen Minimum Zone of the Changjiang (Yangtze River)Estuary.</title>
        <authorList>
            <person name="Zhang D."/>
            <person name="Zheng J."/>
            <person name="Liu S."/>
            <person name="He W."/>
        </authorList>
    </citation>
    <scope>NUCLEOTIDE SEQUENCE</scope>
    <source>
        <strain evidence="2">FXH-223</strain>
    </source>
</reference>
<dbReference type="PROSITE" id="PS51257">
    <property type="entry name" value="PROKAR_LIPOPROTEIN"/>
    <property type="match status" value="1"/>
</dbReference>
<evidence type="ECO:0000313" key="3">
    <source>
        <dbReference type="Proteomes" id="UP001108027"/>
    </source>
</evidence>
<dbReference type="Proteomes" id="UP001108027">
    <property type="component" value="Unassembled WGS sequence"/>
</dbReference>
<proteinExistence type="predicted"/>
<dbReference type="RefSeq" id="WP_228234618.1">
    <property type="nucleotide sequence ID" value="NZ_ARXL01000025.1"/>
</dbReference>
<evidence type="ECO:0000256" key="1">
    <source>
        <dbReference type="SAM" id="MobiDB-lite"/>
    </source>
</evidence>
<evidence type="ECO:0000313" key="2">
    <source>
        <dbReference type="EMBL" id="MCC4309917.1"/>
    </source>
</evidence>
<protein>
    <submittedName>
        <fullName evidence="2">Uncharacterized protein</fullName>
    </submittedName>
</protein>
<dbReference type="InterPro" id="IPR029058">
    <property type="entry name" value="AB_hydrolase_fold"/>
</dbReference>
<accession>A0A9Q3YNL7</accession>
<dbReference type="EMBL" id="JAJGNA010000024">
    <property type="protein sequence ID" value="MCC4309917.1"/>
    <property type="molecule type" value="Genomic_DNA"/>
</dbReference>
<dbReference type="SUPFAM" id="SSF53474">
    <property type="entry name" value="alpha/beta-Hydrolases"/>
    <property type="match status" value="1"/>
</dbReference>
<feature type="region of interest" description="Disordered" evidence="1">
    <location>
        <begin position="670"/>
        <end position="697"/>
    </location>
</feature>
<name>A0A9Q3YNL7_9GAMM</name>
<keyword evidence="3" id="KW-1185">Reference proteome</keyword>
<organism evidence="2 3">
    <name type="scientific">Alloalcanivorax marinus</name>
    <dbReference type="NCBI Taxonomy" id="1177169"/>
    <lineage>
        <taxon>Bacteria</taxon>
        <taxon>Pseudomonadati</taxon>
        <taxon>Pseudomonadota</taxon>
        <taxon>Gammaproteobacteria</taxon>
        <taxon>Oceanospirillales</taxon>
        <taxon>Alcanivoracaceae</taxon>
        <taxon>Alloalcanivorax</taxon>
    </lineage>
</organism>
<gene>
    <name evidence="2" type="ORF">LL252_15190</name>
</gene>